<evidence type="ECO:0000259" key="7">
    <source>
        <dbReference type="Pfam" id="PF03328"/>
    </source>
</evidence>
<organism evidence="8 9">
    <name type="scientific">Aliidongia dinghuensis</name>
    <dbReference type="NCBI Taxonomy" id="1867774"/>
    <lineage>
        <taxon>Bacteria</taxon>
        <taxon>Pseudomonadati</taxon>
        <taxon>Pseudomonadota</taxon>
        <taxon>Alphaproteobacteria</taxon>
        <taxon>Rhodospirillales</taxon>
        <taxon>Dongiaceae</taxon>
        <taxon>Aliidongia</taxon>
    </lineage>
</organism>
<evidence type="ECO:0000313" key="8">
    <source>
        <dbReference type="EMBL" id="GGF04766.1"/>
    </source>
</evidence>
<dbReference type="GO" id="GO:0000287">
    <property type="term" value="F:magnesium ion binding"/>
    <property type="evidence" value="ECO:0007669"/>
    <property type="project" value="TreeGrafter"/>
</dbReference>
<dbReference type="PANTHER" id="PTHR32308:SF0">
    <property type="entry name" value="HPCH_HPAI ALDOLASE_CITRATE LYASE DOMAIN-CONTAINING PROTEIN"/>
    <property type="match status" value="1"/>
</dbReference>
<dbReference type="Gene3D" id="3.20.20.60">
    <property type="entry name" value="Phosphoenolpyruvate-binding domains"/>
    <property type="match status" value="1"/>
</dbReference>
<dbReference type="AlphaFoldDB" id="A0A8J2YPI6"/>
<dbReference type="InterPro" id="IPR011206">
    <property type="entry name" value="Citrate_lyase_beta/mcl1/mcl2"/>
</dbReference>
<proteinExistence type="inferred from homology"/>
<keyword evidence="9" id="KW-1185">Reference proteome</keyword>
<dbReference type="GO" id="GO:0016829">
    <property type="term" value="F:lyase activity"/>
    <property type="evidence" value="ECO:0007669"/>
    <property type="project" value="UniProtKB-KW"/>
</dbReference>
<reference evidence="8" key="2">
    <citation type="submission" date="2020-09" db="EMBL/GenBank/DDBJ databases">
        <authorList>
            <person name="Sun Q."/>
            <person name="Zhou Y."/>
        </authorList>
    </citation>
    <scope>NUCLEOTIDE SEQUENCE</scope>
    <source>
        <strain evidence="8">CGMCC 1.15725</strain>
    </source>
</reference>
<dbReference type="RefSeq" id="WP_189042734.1">
    <property type="nucleotide sequence ID" value="NZ_BMJQ01000002.1"/>
</dbReference>
<dbReference type="InterPro" id="IPR005000">
    <property type="entry name" value="Aldolase/citrate-lyase_domain"/>
</dbReference>
<feature type="binding site" evidence="6">
    <location>
        <position position="129"/>
    </location>
    <ligand>
        <name>Mg(2+)</name>
        <dbReference type="ChEBI" id="CHEBI:18420"/>
    </ligand>
</feature>
<protein>
    <submittedName>
        <fullName evidence="8">CoA ester lyase</fullName>
    </submittedName>
</protein>
<sequence>MERSWLFVPGDSERKMAKAAASGADVLILDLEDSVAVQNLAPARGLVREYLASRPDRAGQKLWVRINPLATPLALADLAGIMPGGPDGILLPKPESAEEVTVLGHYLDAFEAANGLEPGRTKIMPVATETALGMFQLGAYRGRTPRLAGLTWGAEDLAAALGAGTNRRADGAYAPPYELARSLCLMGAVAAGVSAIDTITADFRDSGLIARETEEGRRMGFRGKIAIHPDQVPIINRAFTPSEVEIAWARRVVAAFAEAGTGTVGLDGQMLDMPHLKQAQSLLARAGL</sequence>
<dbReference type="GO" id="GO:0006107">
    <property type="term" value="P:oxaloacetate metabolic process"/>
    <property type="evidence" value="ECO:0007669"/>
    <property type="project" value="TreeGrafter"/>
</dbReference>
<reference evidence="8" key="1">
    <citation type="journal article" date="2014" name="Int. J. Syst. Evol. Microbiol.">
        <title>Complete genome sequence of Corynebacterium casei LMG S-19264T (=DSM 44701T), isolated from a smear-ripened cheese.</title>
        <authorList>
            <consortium name="US DOE Joint Genome Institute (JGI-PGF)"/>
            <person name="Walter F."/>
            <person name="Albersmeier A."/>
            <person name="Kalinowski J."/>
            <person name="Ruckert C."/>
        </authorList>
    </citation>
    <scope>NUCLEOTIDE SEQUENCE</scope>
    <source>
        <strain evidence="8">CGMCC 1.15725</strain>
    </source>
</reference>
<feature type="binding site" evidence="6">
    <location>
        <position position="156"/>
    </location>
    <ligand>
        <name>Mg(2+)</name>
        <dbReference type="ChEBI" id="CHEBI:18420"/>
    </ligand>
</feature>
<comment type="cofactor">
    <cofactor evidence="1">
        <name>Mg(2+)</name>
        <dbReference type="ChEBI" id="CHEBI:18420"/>
    </cofactor>
</comment>
<dbReference type="EMBL" id="BMJQ01000002">
    <property type="protein sequence ID" value="GGF04766.1"/>
    <property type="molecule type" value="Genomic_DNA"/>
</dbReference>
<keyword evidence="3 6" id="KW-0479">Metal-binding</keyword>
<evidence type="ECO:0000256" key="3">
    <source>
        <dbReference type="ARBA" id="ARBA00022723"/>
    </source>
</evidence>
<evidence type="ECO:0000256" key="5">
    <source>
        <dbReference type="PIRSR" id="PIRSR015582-1"/>
    </source>
</evidence>
<dbReference type="PIRSF" id="PIRSF015582">
    <property type="entry name" value="Cit_lyase_B"/>
    <property type="match status" value="1"/>
</dbReference>
<evidence type="ECO:0000256" key="6">
    <source>
        <dbReference type="PIRSR" id="PIRSR015582-2"/>
    </source>
</evidence>
<dbReference type="Proteomes" id="UP000646365">
    <property type="component" value="Unassembled WGS sequence"/>
</dbReference>
<evidence type="ECO:0000256" key="1">
    <source>
        <dbReference type="ARBA" id="ARBA00001946"/>
    </source>
</evidence>
<dbReference type="InterPro" id="IPR040442">
    <property type="entry name" value="Pyrv_kinase-like_dom_sf"/>
</dbReference>
<dbReference type="Pfam" id="PF03328">
    <property type="entry name" value="HpcH_HpaI"/>
    <property type="match status" value="1"/>
</dbReference>
<comment type="similarity">
    <text evidence="2">Belongs to the HpcH/HpaI aldolase family.</text>
</comment>
<evidence type="ECO:0000256" key="4">
    <source>
        <dbReference type="ARBA" id="ARBA00022842"/>
    </source>
</evidence>
<evidence type="ECO:0000313" key="9">
    <source>
        <dbReference type="Proteomes" id="UP000646365"/>
    </source>
</evidence>
<dbReference type="PANTHER" id="PTHR32308">
    <property type="entry name" value="LYASE BETA SUBUNIT, PUTATIVE (AFU_ORTHOLOGUE AFUA_4G13030)-RELATED"/>
    <property type="match status" value="1"/>
</dbReference>
<evidence type="ECO:0000256" key="2">
    <source>
        <dbReference type="ARBA" id="ARBA00005568"/>
    </source>
</evidence>
<feature type="binding site" evidence="5">
    <location>
        <position position="65"/>
    </location>
    <ligand>
        <name>substrate</name>
    </ligand>
</feature>
<comment type="caution">
    <text evidence="8">The sequence shown here is derived from an EMBL/GenBank/DDBJ whole genome shotgun (WGS) entry which is preliminary data.</text>
</comment>
<keyword evidence="4 6" id="KW-0460">Magnesium</keyword>
<gene>
    <name evidence="8" type="ORF">GCM10011611_07730</name>
</gene>
<feature type="binding site" evidence="5">
    <location>
        <position position="129"/>
    </location>
    <ligand>
        <name>substrate</name>
    </ligand>
</feature>
<keyword evidence="8" id="KW-0456">Lyase</keyword>
<accession>A0A8J2YPI6</accession>
<dbReference type="InterPro" id="IPR015813">
    <property type="entry name" value="Pyrv/PenolPyrv_kinase-like_dom"/>
</dbReference>
<feature type="domain" description="HpcH/HpaI aldolase/citrate lyase" evidence="7">
    <location>
        <begin position="3"/>
        <end position="229"/>
    </location>
</feature>
<dbReference type="SUPFAM" id="SSF51621">
    <property type="entry name" value="Phosphoenolpyruvate/pyruvate domain"/>
    <property type="match status" value="1"/>
</dbReference>
<name>A0A8J2YPI6_9PROT</name>